<name>A0ABW9XQQ0_9BACL</name>
<evidence type="ECO:0000313" key="2">
    <source>
        <dbReference type="EMBL" id="NBD24687.1"/>
    </source>
</evidence>
<comment type="caution">
    <text evidence="2">The sequence shown here is derived from an EMBL/GenBank/DDBJ whole genome shotgun (WGS) entry which is preliminary data.</text>
</comment>
<sequence>MKKKVMFIGAGLTIGSALLVTSAFANMGGADGYEAYKSAIKQTASVASATHGITLSVQDNGNELISATTTVKSSETDGGVSGQAVIRAGAEPQTFDFYDQAGEQVFKAGGSDTYYVGSNADWSDRRDHAPKDAAFGKEMENVVDALVGNLKNQVALSRSSDGGQTVDLKLTGSQIPAAANIIGSILAKQAMNAHPEQAGQGTPGSNPFGLDVRQIAAALPKLTDDIKIAEVALHAEIDGSNYLSSQKVDFTITGKDASGLAHKVVVGADMALSNIDATTPDRIDLSGKKTEAMKEWHRGR</sequence>
<dbReference type="RefSeq" id="WP_161743504.1">
    <property type="nucleotide sequence ID" value="NZ_JAAAMV010000008.1"/>
</dbReference>
<dbReference type="EMBL" id="JAAAMV010000008">
    <property type="protein sequence ID" value="NBD24687.1"/>
    <property type="molecule type" value="Genomic_DNA"/>
</dbReference>
<evidence type="ECO:0000313" key="3">
    <source>
        <dbReference type="Proteomes" id="UP000665561"/>
    </source>
</evidence>
<proteinExistence type="predicted"/>
<organism evidence="2 3">
    <name type="scientific">Paenibacillus glycinis</name>
    <dbReference type="NCBI Taxonomy" id="2697035"/>
    <lineage>
        <taxon>Bacteria</taxon>
        <taxon>Bacillati</taxon>
        <taxon>Bacillota</taxon>
        <taxon>Bacilli</taxon>
        <taxon>Bacillales</taxon>
        <taxon>Paenibacillaceae</taxon>
        <taxon>Paenibacillus</taxon>
    </lineage>
</organism>
<gene>
    <name evidence="2" type="ORF">GT019_12460</name>
</gene>
<feature type="chain" id="PRO_5045145682" evidence="1">
    <location>
        <begin position="26"/>
        <end position="300"/>
    </location>
</feature>
<feature type="signal peptide" evidence="1">
    <location>
        <begin position="1"/>
        <end position="25"/>
    </location>
</feature>
<reference evidence="2 3" key="1">
    <citation type="submission" date="2020-01" db="EMBL/GenBank/DDBJ databases">
        <title>Paenibacillus soybeanensis sp. nov. isolated from the nodules of soybean (Glycine max(L.) Merr).</title>
        <authorList>
            <person name="Wang H."/>
        </authorList>
    </citation>
    <scope>NUCLEOTIDE SEQUENCE [LARGE SCALE GENOMIC DNA]</scope>
    <source>
        <strain evidence="2 3">T1</strain>
    </source>
</reference>
<evidence type="ECO:0000256" key="1">
    <source>
        <dbReference type="SAM" id="SignalP"/>
    </source>
</evidence>
<keyword evidence="3" id="KW-1185">Reference proteome</keyword>
<protein>
    <submittedName>
        <fullName evidence="2">Uncharacterized protein</fullName>
    </submittedName>
</protein>
<keyword evidence="1" id="KW-0732">Signal</keyword>
<dbReference type="Proteomes" id="UP000665561">
    <property type="component" value="Unassembled WGS sequence"/>
</dbReference>
<accession>A0ABW9XQQ0</accession>